<dbReference type="OrthoDB" id="270970at2759"/>
<comment type="caution">
    <text evidence="1">The sequence shown here is derived from an EMBL/GenBank/DDBJ whole genome shotgun (WGS) entry which is preliminary data.</text>
</comment>
<accession>A0A024GC17</accession>
<sequence length="202" mass="23041">MHRPLAALYLAVHGAQLTQGTEKAITEALYVLSKDSSTAKRRLYVTMKYLSDDRDPYTGTVFIPWGFEEVLIGWTRAIEMSTSPIWRTKFIPPHLTATTNTLASAFGSNTRNDSSFRNLNVSWRHDPQECNCSRCRTYLAYKRKHTEDLVDETPPTCGTDSHAFFFLKPQCRKMNLVRWKSSPGLIQFELGMSTNGEIKEIP</sequence>
<dbReference type="InParanoid" id="A0A024GC17"/>
<dbReference type="AlphaFoldDB" id="A0A024GC17"/>
<reference evidence="1 2" key="1">
    <citation type="submission" date="2012-05" db="EMBL/GenBank/DDBJ databases">
        <title>Recombination and specialization in a pathogen metapopulation.</title>
        <authorList>
            <person name="Gardiner A."/>
            <person name="Kemen E."/>
            <person name="Schultz-Larsen T."/>
            <person name="MacLean D."/>
            <person name="Van Oosterhout C."/>
            <person name="Jones J.D.G."/>
        </authorList>
    </citation>
    <scope>NUCLEOTIDE SEQUENCE [LARGE SCALE GENOMIC DNA]</scope>
    <source>
        <strain evidence="1 2">Ac Nc2</strain>
    </source>
</reference>
<name>A0A024GC17_9STRA</name>
<organism evidence="1 2">
    <name type="scientific">Albugo candida</name>
    <dbReference type="NCBI Taxonomy" id="65357"/>
    <lineage>
        <taxon>Eukaryota</taxon>
        <taxon>Sar</taxon>
        <taxon>Stramenopiles</taxon>
        <taxon>Oomycota</taxon>
        <taxon>Peronosporomycetes</taxon>
        <taxon>Albuginales</taxon>
        <taxon>Albuginaceae</taxon>
        <taxon>Albugo</taxon>
    </lineage>
</organism>
<evidence type="ECO:0000313" key="1">
    <source>
        <dbReference type="EMBL" id="CCI44085.1"/>
    </source>
</evidence>
<keyword evidence="2" id="KW-1185">Reference proteome</keyword>
<gene>
    <name evidence="1" type="ORF">BN9_048690</name>
</gene>
<dbReference type="STRING" id="65357.A0A024GC17"/>
<evidence type="ECO:0000313" key="2">
    <source>
        <dbReference type="Proteomes" id="UP000053237"/>
    </source>
</evidence>
<proteinExistence type="predicted"/>
<dbReference type="Proteomes" id="UP000053237">
    <property type="component" value="Unassembled WGS sequence"/>
</dbReference>
<dbReference type="EMBL" id="CAIX01000061">
    <property type="protein sequence ID" value="CCI44085.1"/>
    <property type="molecule type" value="Genomic_DNA"/>
</dbReference>
<protein>
    <submittedName>
        <fullName evidence="1">Uncharacterized protein</fullName>
    </submittedName>
</protein>